<gene>
    <name evidence="1" type="ORF">COU49_02425</name>
</gene>
<comment type="caution">
    <text evidence="1">The sequence shown here is derived from an EMBL/GenBank/DDBJ whole genome shotgun (WGS) entry which is preliminary data.</text>
</comment>
<name>A0A2H0TB35_9BACT</name>
<protein>
    <submittedName>
        <fullName evidence="1">Uncharacterized protein</fullName>
    </submittedName>
</protein>
<accession>A0A2H0TB35</accession>
<proteinExistence type="predicted"/>
<feature type="non-terminal residue" evidence="1">
    <location>
        <position position="1"/>
    </location>
</feature>
<dbReference type="AlphaFoldDB" id="A0A2H0TB35"/>
<evidence type="ECO:0000313" key="2">
    <source>
        <dbReference type="Proteomes" id="UP000230094"/>
    </source>
</evidence>
<dbReference type="EMBL" id="PFCQ01000013">
    <property type="protein sequence ID" value="PIR68228.1"/>
    <property type="molecule type" value="Genomic_DNA"/>
</dbReference>
<dbReference type="Proteomes" id="UP000230094">
    <property type="component" value="Unassembled WGS sequence"/>
</dbReference>
<sequence>VVADFIEQHNLKIGDSVRFIYR</sequence>
<reference evidence="2" key="1">
    <citation type="submission" date="2017-09" db="EMBL/GenBank/DDBJ databases">
        <title>Depth-based differentiation of microbial function through sediment-hosted aquifers and enrichment of novel symbionts in the deep terrestrial subsurface.</title>
        <authorList>
            <person name="Probst A.J."/>
            <person name="Ladd B."/>
            <person name="Jarett J.K."/>
            <person name="Geller-Mcgrath D.E."/>
            <person name="Sieber C.M.K."/>
            <person name="Emerson J.B."/>
            <person name="Anantharaman K."/>
            <person name="Thomas B.C."/>
            <person name="Malmstrom R."/>
            <person name="Stieglmeier M."/>
            <person name="Klingl A."/>
            <person name="Woyke T."/>
            <person name="Ryan C.M."/>
            <person name="Banfield J.F."/>
        </authorList>
    </citation>
    <scope>NUCLEOTIDE SEQUENCE [LARGE SCALE GENOMIC DNA]</scope>
</reference>
<evidence type="ECO:0000313" key="1">
    <source>
        <dbReference type="EMBL" id="PIR68228.1"/>
    </source>
</evidence>
<organism evidence="1 2">
    <name type="scientific">Candidatus Nomurabacteria bacterium CG10_big_fil_rev_8_21_14_0_10_35_16</name>
    <dbReference type="NCBI Taxonomy" id="1974731"/>
    <lineage>
        <taxon>Bacteria</taxon>
        <taxon>Candidatus Nomuraibacteriota</taxon>
    </lineage>
</organism>